<evidence type="ECO:0000313" key="1">
    <source>
        <dbReference type="EMBL" id="KAJ1368303.1"/>
    </source>
</evidence>
<dbReference type="AlphaFoldDB" id="A0AAD5WFZ1"/>
<evidence type="ECO:0000313" key="2">
    <source>
        <dbReference type="Proteomes" id="UP001196413"/>
    </source>
</evidence>
<organism evidence="1 2">
    <name type="scientific">Parelaphostrongylus tenuis</name>
    <name type="common">Meningeal worm</name>
    <dbReference type="NCBI Taxonomy" id="148309"/>
    <lineage>
        <taxon>Eukaryota</taxon>
        <taxon>Metazoa</taxon>
        <taxon>Ecdysozoa</taxon>
        <taxon>Nematoda</taxon>
        <taxon>Chromadorea</taxon>
        <taxon>Rhabditida</taxon>
        <taxon>Rhabditina</taxon>
        <taxon>Rhabditomorpha</taxon>
        <taxon>Strongyloidea</taxon>
        <taxon>Metastrongylidae</taxon>
        <taxon>Parelaphostrongylus</taxon>
    </lineage>
</organism>
<sequence>MTDADAIMENRRCAGVCTVCEDGPFKYPIIQVRFVNFLAENGVLVMNEDSNTVDIGRTMIPSVLQRRRLDAETLSKVSAKEEN</sequence>
<protein>
    <submittedName>
        <fullName evidence="1">Uncharacterized protein</fullName>
    </submittedName>
</protein>
<gene>
    <name evidence="1" type="ORF">KIN20_029409</name>
</gene>
<reference evidence="1" key="1">
    <citation type="submission" date="2021-06" db="EMBL/GenBank/DDBJ databases">
        <title>Parelaphostrongylus tenuis whole genome reference sequence.</title>
        <authorList>
            <person name="Garwood T.J."/>
            <person name="Larsen P.A."/>
            <person name="Fountain-Jones N.M."/>
            <person name="Garbe J.R."/>
            <person name="Macchietto M.G."/>
            <person name="Kania S.A."/>
            <person name="Gerhold R.W."/>
            <person name="Richards J.E."/>
            <person name="Wolf T.M."/>
        </authorList>
    </citation>
    <scope>NUCLEOTIDE SEQUENCE</scope>
    <source>
        <strain evidence="1">MNPRO001-30</strain>
        <tissue evidence="1">Meninges</tissue>
    </source>
</reference>
<keyword evidence="2" id="KW-1185">Reference proteome</keyword>
<dbReference type="EMBL" id="JAHQIW010006143">
    <property type="protein sequence ID" value="KAJ1368303.1"/>
    <property type="molecule type" value="Genomic_DNA"/>
</dbReference>
<name>A0AAD5WFZ1_PARTN</name>
<comment type="caution">
    <text evidence="1">The sequence shown here is derived from an EMBL/GenBank/DDBJ whole genome shotgun (WGS) entry which is preliminary data.</text>
</comment>
<dbReference type="Proteomes" id="UP001196413">
    <property type="component" value="Unassembled WGS sequence"/>
</dbReference>
<proteinExistence type="predicted"/>
<accession>A0AAD5WFZ1</accession>